<feature type="domain" description="Beta-lactamase-related" evidence="1">
    <location>
        <begin position="20"/>
        <end position="118"/>
    </location>
</feature>
<name>A0ABS2N6L7_9BACI</name>
<dbReference type="Proteomes" id="UP001646157">
    <property type="component" value="Unassembled WGS sequence"/>
</dbReference>
<dbReference type="SUPFAM" id="SSF56601">
    <property type="entry name" value="beta-lactamase/transpeptidase-like"/>
    <property type="match status" value="1"/>
</dbReference>
<comment type="caution">
    <text evidence="2">The sequence shown here is derived from an EMBL/GenBank/DDBJ whole genome shotgun (WGS) entry which is preliminary data.</text>
</comment>
<reference evidence="2 3" key="1">
    <citation type="submission" date="2021-01" db="EMBL/GenBank/DDBJ databases">
        <title>Genomic Encyclopedia of Type Strains, Phase IV (KMG-IV): sequencing the most valuable type-strain genomes for metagenomic binning, comparative biology and taxonomic classification.</title>
        <authorList>
            <person name="Goeker M."/>
        </authorList>
    </citation>
    <scope>NUCLEOTIDE SEQUENCE [LARGE SCALE GENOMIC DNA]</scope>
    <source>
        <strain evidence="2 3">DSM 24834</strain>
    </source>
</reference>
<dbReference type="InterPro" id="IPR012338">
    <property type="entry name" value="Beta-lactam/transpept-like"/>
</dbReference>
<dbReference type="InterPro" id="IPR050789">
    <property type="entry name" value="Diverse_Enzym_Activities"/>
</dbReference>
<dbReference type="InterPro" id="IPR001466">
    <property type="entry name" value="Beta-lactam-related"/>
</dbReference>
<evidence type="ECO:0000313" key="2">
    <source>
        <dbReference type="EMBL" id="MBM7583503.1"/>
    </source>
</evidence>
<sequence>MVVAIQNGFEKFERLYSYVKQAQTEFGSSAASVVVIQDDKIVTEWYEGNHHFKKGARKVAEDSLFNIYSTRKTYICTALAIAIVENKVPIDTAVHEMIDNIPEDVLGEITIRDLCMATGAKFFGASRMEREELQGKIIQKITGSSITQLISEKILKPLKWVNTEWVTTPKENLVCDFQAADGYASVRIESNDGHERNLYTSSRDLAFWGNFHLKKGKINGVQIIPREVFDLMEGMRLQDPKRRILGWYHQDDWYYATGAAGCHCVVFPKHNAVGVRMLNHYTDHYQEDQLAFNSLLLDSLKDNRSEQIPSNRLEIRS</sequence>
<dbReference type="Pfam" id="PF00144">
    <property type="entry name" value="Beta-lactamase"/>
    <property type="match status" value="2"/>
</dbReference>
<organism evidence="2 3">
    <name type="scientific">Rossellomorea pakistanensis</name>
    <dbReference type="NCBI Taxonomy" id="992288"/>
    <lineage>
        <taxon>Bacteria</taxon>
        <taxon>Bacillati</taxon>
        <taxon>Bacillota</taxon>
        <taxon>Bacilli</taxon>
        <taxon>Bacillales</taxon>
        <taxon>Bacillaceae</taxon>
        <taxon>Rossellomorea</taxon>
    </lineage>
</organism>
<proteinExistence type="predicted"/>
<evidence type="ECO:0000259" key="1">
    <source>
        <dbReference type="Pfam" id="PF00144"/>
    </source>
</evidence>
<protein>
    <submittedName>
        <fullName evidence="2">CubicO group peptidase (Beta-lactamase class C family)</fullName>
    </submittedName>
</protein>
<keyword evidence="3" id="KW-1185">Reference proteome</keyword>
<feature type="domain" description="Beta-lactamase-related" evidence="1">
    <location>
        <begin position="133"/>
        <end position="282"/>
    </location>
</feature>
<accession>A0ABS2N6L7</accession>
<dbReference type="PANTHER" id="PTHR43283:SF7">
    <property type="entry name" value="BETA-LACTAMASE-RELATED DOMAIN-CONTAINING PROTEIN"/>
    <property type="match status" value="1"/>
</dbReference>
<evidence type="ECO:0000313" key="3">
    <source>
        <dbReference type="Proteomes" id="UP001646157"/>
    </source>
</evidence>
<gene>
    <name evidence="2" type="ORF">JOC86_000040</name>
</gene>
<dbReference type="Gene3D" id="3.40.710.10">
    <property type="entry name" value="DD-peptidase/beta-lactamase superfamily"/>
    <property type="match status" value="2"/>
</dbReference>
<dbReference type="PANTHER" id="PTHR43283">
    <property type="entry name" value="BETA-LACTAMASE-RELATED"/>
    <property type="match status" value="1"/>
</dbReference>
<dbReference type="EMBL" id="JAFBDZ010000001">
    <property type="protein sequence ID" value="MBM7583503.1"/>
    <property type="molecule type" value="Genomic_DNA"/>
</dbReference>